<dbReference type="PROSITE" id="PS50076">
    <property type="entry name" value="DNAJ_2"/>
    <property type="match status" value="1"/>
</dbReference>
<reference evidence="2 3" key="2">
    <citation type="journal article" date="2010" name="J. Bacteriol.">
        <title>Genome sequence of the polysaccharide-degrading, thermophilic anaerobe Spirochaeta thermophila DSM 6192.</title>
        <authorList>
            <person name="Angelov A."/>
            <person name="Liebl S."/>
            <person name="Ballschmiter M."/>
            <person name="Bomeke M."/>
            <person name="Lehmann R."/>
            <person name="Liesegang H."/>
            <person name="Daniel R."/>
            <person name="Liebl W."/>
        </authorList>
    </citation>
    <scope>NUCLEOTIDE SEQUENCE [LARGE SCALE GENOMIC DNA]</scope>
    <source>
        <strain evidence="3">ATCC 49972 / DSM 6192 / RI 19.B1</strain>
    </source>
</reference>
<dbReference type="HOGENOM" id="CLU_1000924_0_0_12"/>
<dbReference type="PANTHER" id="PTHR44825">
    <property type="match status" value="1"/>
</dbReference>
<dbReference type="PRINTS" id="PR00625">
    <property type="entry name" value="JDOMAIN"/>
</dbReference>
<gene>
    <name evidence="2" type="ordered locus">STHERM_c09840</name>
</gene>
<dbReference type="Proteomes" id="UP000001296">
    <property type="component" value="Chromosome"/>
</dbReference>
<dbReference type="CDD" id="cd06257">
    <property type="entry name" value="DnaJ"/>
    <property type="match status" value="1"/>
</dbReference>
<reference key="1">
    <citation type="submission" date="2009-08" db="EMBL/GenBank/DDBJ databases">
        <title>The genome sequence of Spirochaeta thermophila DSM6192.</title>
        <authorList>
            <person name="Angelov A."/>
            <person name="Mientus M."/>
            <person name="Wittenberg S."/>
            <person name="Lehmann R."/>
            <person name="Liesegang H."/>
            <person name="Daniel R."/>
            <person name="Liebl W."/>
        </authorList>
    </citation>
    <scope>NUCLEOTIDE SEQUENCE</scope>
    <source>
        <strain>DSM 6192</strain>
    </source>
</reference>
<dbReference type="RefSeq" id="WP_013313771.1">
    <property type="nucleotide sequence ID" value="NC_014484.1"/>
</dbReference>
<accession>E0RSE3</accession>
<dbReference type="AlphaFoldDB" id="E0RSE3"/>
<dbReference type="eggNOG" id="COG2214">
    <property type="taxonomic scope" value="Bacteria"/>
</dbReference>
<dbReference type="KEGG" id="sta:STHERM_c09840"/>
<dbReference type="Gene3D" id="1.10.287.110">
    <property type="entry name" value="DnaJ domain"/>
    <property type="match status" value="1"/>
</dbReference>
<dbReference type="SMART" id="SM00271">
    <property type="entry name" value="DnaJ"/>
    <property type="match status" value="1"/>
</dbReference>
<sequence>MSGTYYEILGVPRDAGLPEIKRAFRRKAKEMHPDLHENASEQDLARMRELLLAYQTLSDPRKREDYDRCILTCHPREKRYRFDYREFLRERADDLHSQAKLVFFDLLHDREEEAISLYERLRKEGDFRLEEYLDREDAMDCLFLVAEAYEKRGELEEAVVHLLAVSSMEKEKPYFRHFFEEVLTKLRRFLGWAGGSEIEMERRMRYIVELIGLGILGPRDEAYFYKRLSELSLRRGDRTQARFYLQRALVRNGGRADVSRLYQKILQEESV</sequence>
<evidence type="ECO:0000259" key="1">
    <source>
        <dbReference type="PROSITE" id="PS50076"/>
    </source>
</evidence>
<dbReference type="InterPro" id="IPR001623">
    <property type="entry name" value="DnaJ_domain"/>
</dbReference>
<evidence type="ECO:0000313" key="3">
    <source>
        <dbReference type="Proteomes" id="UP000001296"/>
    </source>
</evidence>
<dbReference type="SUPFAM" id="SSF48452">
    <property type="entry name" value="TPR-like"/>
    <property type="match status" value="1"/>
</dbReference>
<dbReference type="InterPro" id="IPR011990">
    <property type="entry name" value="TPR-like_helical_dom_sf"/>
</dbReference>
<proteinExistence type="predicted"/>
<dbReference type="Pfam" id="PF00226">
    <property type="entry name" value="DnaJ"/>
    <property type="match status" value="1"/>
</dbReference>
<dbReference type="Gene3D" id="1.25.40.10">
    <property type="entry name" value="Tetratricopeptide repeat domain"/>
    <property type="match status" value="1"/>
</dbReference>
<organism evidence="2 3">
    <name type="scientific">Winmispira thermophila (strain ATCC 49972 / DSM 6192 / RI 19.B1)</name>
    <name type="common">Spirochaeta thermophila</name>
    <dbReference type="NCBI Taxonomy" id="665571"/>
    <lineage>
        <taxon>Bacteria</taxon>
        <taxon>Pseudomonadati</taxon>
        <taxon>Spirochaetota</taxon>
        <taxon>Spirochaetia</taxon>
        <taxon>Winmispirales</taxon>
        <taxon>Winmispiraceae</taxon>
        <taxon>Winmispira</taxon>
    </lineage>
</organism>
<protein>
    <submittedName>
        <fullName evidence="2">Molecular chaperone protein</fullName>
    </submittedName>
</protein>
<dbReference type="PANTHER" id="PTHR44825:SF1">
    <property type="entry name" value="DNAJ HOMOLOG SUBFAMILY C MEMBER 4"/>
    <property type="match status" value="1"/>
</dbReference>
<dbReference type="EMBL" id="CP001698">
    <property type="protein sequence ID" value="ADN01930.1"/>
    <property type="molecule type" value="Genomic_DNA"/>
</dbReference>
<dbReference type="PaxDb" id="665571-STHERM_c09840"/>
<feature type="domain" description="J" evidence="1">
    <location>
        <begin position="4"/>
        <end position="70"/>
    </location>
</feature>
<dbReference type="SUPFAM" id="SSF46565">
    <property type="entry name" value="Chaperone J-domain"/>
    <property type="match status" value="1"/>
</dbReference>
<dbReference type="InterPro" id="IPR036869">
    <property type="entry name" value="J_dom_sf"/>
</dbReference>
<evidence type="ECO:0000313" key="2">
    <source>
        <dbReference type="EMBL" id="ADN01930.1"/>
    </source>
</evidence>
<name>E0RSE3_WINT6</name>
<dbReference type="InterPro" id="IPR052763">
    <property type="entry name" value="DnaJ_C4"/>
</dbReference>